<organism evidence="1 2">
    <name type="scientific">Cuscuta epithymum</name>
    <dbReference type="NCBI Taxonomy" id="186058"/>
    <lineage>
        <taxon>Eukaryota</taxon>
        <taxon>Viridiplantae</taxon>
        <taxon>Streptophyta</taxon>
        <taxon>Embryophyta</taxon>
        <taxon>Tracheophyta</taxon>
        <taxon>Spermatophyta</taxon>
        <taxon>Magnoliopsida</taxon>
        <taxon>eudicotyledons</taxon>
        <taxon>Gunneridae</taxon>
        <taxon>Pentapetalae</taxon>
        <taxon>asterids</taxon>
        <taxon>lamiids</taxon>
        <taxon>Solanales</taxon>
        <taxon>Convolvulaceae</taxon>
        <taxon>Cuscuteae</taxon>
        <taxon>Cuscuta</taxon>
        <taxon>Cuscuta subgen. Cuscuta</taxon>
    </lineage>
</organism>
<accession>A0AAV0D0U8</accession>
<dbReference type="AlphaFoldDB" id="A0AAV0D0U8"/>
<evidence type="ECO:0000313" key="1">
    <source>
        <dbReference type="EMBL" id="CAH9090354.1"/>
    </source>
</evidence>
<reference evidence="1" key="1">
    <citation type="submission" date="2022-07" db="EMBL/GenBank/DDBJ databases">
        <authorList>
            <person name="Macas J."/>
            <person name="Novak P."/>
            <person name="Neumann P."/>
        </authorList>
    </citation>
    <scope>NUCLEOTIDE SEQUENCE</scope>
</reference>
<gene>
    <name evidence="1" type="ORF">CEPIT_LOCUS11219</name>
</gene>
<sequence length="236" mass="26624">MDSQDSEIFSSSQYIHTIPSQLSSQSLHPTPPIQPTYNFNQSSGVYPYFVDQYGSKIPFQSVLNSPILNTPMPNAQFESSSTKTKKKGNDTRIVSQPAILRKEWTKEEDVALTEAWLNVSMDSDIGNNQKSTASRYFSDCDFVFYTKHVAVKKLKVRRKMQFISQIEDLSGVELFDQEAIGKAVVEFFSQLFQEDNNLHAVSDSGILQHITQIVTQEDNDALLRIPSKEEVKQSGG</sequence>
<dbReference type="EMBL" id="CAMAPF010000064">
    <property type="protein sequence ID" value="CAH9090354.1"/>
    <property type="molecule type" value="Genomic_DNA"/>
</dbReference>
<dbReference type="Proteomes" id="UP001152523">
    <property type="component" value="Unassembled WGS sequence"/>
</dbReference>
<name>A0AAV0D0U8_9ASTE</name>
<comment type="caution">
    <text evidence="1">The sequence shown here is derived from an EMBL/GenBank/DDBJ whole genome shotgun (WGS) entry which is preliminary data.</text>
</comment>
<protein>
    <submittedName>
        <fullName evidence="1">Uncharacterized protein</fullName>
    </submittedName>
</protein>
<keyword evidence="2" id="KW-1185">Reference proteome</keyword>
<proteinExistence type="predicted"/>
<evidence type="ECO:0000313" key="2">
    <source>
        <dbReference type="Proteomes" id="UP001152523"/>
    </source>
</evidence>